<evidence type="ECO:0000313" key="14">
    <source>
        <dbReference type="EMBL" id="AFG64677.1"/>
    </source>
</evidence>
<feature type="non-terminal residue" evidence="16">
    <location>
        <position position="63"/>
    </location>
</feature>
<evidence type="ECO:0000313" key="10">
    <source>
        <dbReference type="EMBL" id="AFG64673.1"/>
    </source>
</evidence>
<dbReference type="EMBL" id="FJ083336">
    <property type="protein sequence ID" value="AFG64673.1"/>
    <property type="molecule type" value="Genomic_DNA"/>
</dbReference>
<dbReference type="EMBL" id="FJ083343">
    <property type="protein sequence ID" value="AFG64676.1"/>
    <property type="molecule type" value="Genomic_DNA"/>
</dbReference>
<evidence type="ECO:0000313" key="16">
    <source>
        <dbReference type="EMBL" id="AFG64679.1"/>
    </source>
</evidence>
<dbReference type="EMBL" id="FJ083350">
    <property type="protein sequence ID" value="AFG64679.1"/>
    <property type="molecule type" value="Genomic_DNA"/>
</dbReference>
<evidence type="ECO:0000313" key="12">
    <source>
        <dbReference type="EMBL" id="AFG64675.1"/>
    </source>
</evidence>
<dbReference type="EMBL" id="FJ083342">
    <property type="protein sequence ID" value="AFG64665.1"/>
    <property type="molecule type" value="Genomic_DNA"/>
</dbReference>
<evidence type="ECO:0000313" key="8">
    <source>
        <dbReference type="EMBL" id="AFG64671.1"/>
    </source>
</evidence>
<evidence type="ECO:0000313" key="6">
    <source>
        <dbReference type="EMBL" id="AFG64669.1"/>
    </source>
</evidence>
<evidence type="ECO:0000313" key="9">
    <source>
        <dbReference type="EMBL" id="AFG64672.1"/>
    </source>
</evidence>
<accession>H9WRN6</accession>
<evidence type="ECO:0000313" key="1">
    <source>
        <dbReference type="EMBL" id="AFG64664.1"/>
    </source>
</evidence>
<proteinExistence type="predicted"/>
<evidence type="ECO:0000313" key="5">
    <source>
        <dbReference type="EMBL" id="AFG64668.1"/>
    </source>
</evidence>
<dbReference type="EMBL" id="FJ083335">
    <property type="protein sequence ID" value="AFG64681.1"/>
    <property type="molecule type" value="Genomic_DNA"/>
</dbReference>
<evidence type="ECO:0000313" key="18">
    <source>
        <dbReference type="EMBL" id="AFG64681.1"/>
    </source>
</evidence>
<evidence type="ECO:0000313" key="7">
    <source>
        <dbReference type="EMBL" id="AFG64670.1"/>
    </source>
</evidence>
<evidence type="ECO:0000313" key="17">
    <source>
        <dbReference type="EMBL" id="AFG64680.1"/>
    </source>
</evidence>
<evidence type="ECO:0000313" key="15">
    <source>
        <dbReference type="EMBL" id="AFG64678.1"/>
    </source>
</evidence>
<evidence type="ECO:0000313" key="3">
    <source>
        <dbReference type="EMBL" id="AFG64666.1"/>
    </source>
</evidence>
<evidence type="ECO:0000313" key="13">
    <source>
        <dbReference type="EMBL" id="AFG64676.1"/>
    </source>
</evidence>
<protein>
    <submittedName>
        <fullName evidence="16">Uncharacterized protein</fullName>
    </submittedName>
</protein>
<dbReference type="EMBL" id="FJ083341">
    <property type="protein sequence ID" value="AFG64666.1"/>
    <property type="molecule type" value="Genomic_DNA"/>
</dbReference>
<dbReference type="EMBL" id="FJ083339">
    <property type="protein sequence ID" value="AFG64669.1"/>
    <property type="molecule type" value="Genomic_DNA"/>
</dbReference>
<dbReference type="EMBL" id="FJ083346">
    <property type="protein sequence ID" value="AFG64668.1"/>
    <property type="molecule type" value="Genomic_DNA"/>
</dbReference>
<dbReference type="EMBL" id="FJ083337">
    <property type="protein sequence ID" value="AFG64680.1"/>
    <property type="molecule type" value="Genomic_DNA"/>
</dbReference>
<feature type="non-terminal residue" evidence="16">
    <location>
        <position position="1"/>
    </location>
</feature>
<dbReference type="EMBL" id="FJ083351">
    <property type="protein sequence ID" value="AFG64674.1"/>
    <property type="molecule type" value="Genomic_DNA"/>
</dbReference>
<dbReference type="EMBL" id="FJ083347">
    <property type="protein sequence ID" value="AFG64675.1"/>
    <property type="molecule type" value="Genomic_DNA"/>
</dbReference>
<dbReference type="EMBL" id="FJ083348">
    <property type="protein sequence ID" value="AFG64677.1"/>
    <property type="molecule type" value="Genomic_DNA"/>
</dbReference>
<name>H9WRN6_PINTA</name>
<dbReference type="EMBL" id="FJ083338">
    <property type="protein sequence ID" value="AFG64671.1"/>
    <property type="molecule type" value="Genomic_DNA"/>
</dbReference>
<gene>
    <name evidence="16" type="ORF">0_8755_03</name>
</gene>
<sequence length="63" mass="7145">LSYCPGGDLRKYLQGLLASSNVQQYVEHHQFGQSAISTESPNWHFYRQVLLVSEPIQKHGTAE</sequence>
<dbReference type="EMBL" id="FJ083340">
    <property type="protein sequence ID" value="AFG64667.1"/>
    <property type="molecule type" value="Genomic_DNA"/>
</dbReference>
<dbReference type="EMBL" id="FJ083349">
    <property type="protein sequence ID" value="AFG64672.1"/>
    <property type="molecule type" value="Genomic_DNA"/>
</dbReference>
<dbReference type="EMBL" id="FJ083344">
    <property type="protein sequence ID" value="AFG64670.1"/>
    <property type="molecule type" value="Genomic_DNA"/>
</dbReference>
<evidence type="ECO:0000313" key="2">
    <source>
        <dbReference type="EMBL" id="AFG64665.1"/>
    </source>
</evidence>
<dbReference type="EMBL" id="FJ083345">
    <property type="protein sequence ID" value="AFG64664.1"/>
    <property type="molecule type" value="Genomic_DNA"/>
</dbReference>
<dbReference type="EMBL" id="FJ083334">
    <property type="protein sequence ID" value="AFG64678.1"/>
    <property type="molecule type" value="Genomic_DNA"/>
</dbReference>
<organism evidence="16">
    <name type="scientific">Pinus taeda</name>
    <name type="common">Loblolly pine</name>
    <dbReference type="NCBI Taxonomy" id="3352"/>
    <lineage>
        <taxon>Eukaryota</taxon>
        <taxon>Viridiplantae</taxon>
        <taxon>Streptophyta</taxon>
        <taxon>Embryophyta</taxon>
        <taxon>Tracheophyta</taxon>
        <taxon>Spermatophyta</taxon>
        <taxon>Pinopsida</taxon>
        <taxon>Pinidae</taxon>
        <taxon>Conifers I</taxon>
        <taxon>Pinales</taxon>
        <taxon>Pinaceae</taxon>
        <taxon>Pinus</taxon>
        <taxon>Pinus subgen. Pinus</taxon>
    </lineage>
</organism>
<reference evidence="16" key="1">
    <citation type="submission" date="2008-08" db="EMBL/GenBank/DDBJ databases">
        <title>Nucleotide Diversity and Divergence in the Loblolly Pine Gene Space.</title>
        <authorList>
            <person name="Neale D.B."/>
            <person name="Wegrzyn J.L."/>
            <person name="Lee J.M."/>
            <person name="Eckert A.J."/>
            <person name="Liechty J.D."/>
            <person name="Stevens K.A."/>
            <person name="Langley C.H."/>
        </authorList>
    </citation>
    <scope>NUCLEOTIDE SEQUENCE</scope>
    <source>
        <strain evidence="2">5821</strain>
        <strain evidence="10">5822</strain>
        <strain evidence="4">5823</strain>
        <strain evidence="8">5824</strain>
        <strain evidence="12">5825</strain>
        <strain evidence="17">5826</strain>
        <strain evidence="13">5827</strain>
        <strain evidence="1">5828</strain>
        <strain evidence="3">5829</strain>
        <strain evidence="18">5830</strain>
        <strain evidence="6">5831</strain>
        <strain evidence="14">5832</strain>
        <strain evidence="15">5833</strain>
        <strain evidence="9">5834</strain>
        <strain evidence="5">5835</strain>
        <strain evidence="16">5836</strain>
        <strain evidence="7">5837</strain>
        <strain evidence="11">5838</strain>
        <tissue evidence="16">Megagametophyte</tissue>
    </source>
</reference>
<evidence type="ECO:0000313" key="11">
    <source>
        <dbReference type="EMBL" id="AFG64674.1"/>
    </source>
</evidence>
<evidence type="ECO:0000313" key="4">
    <source>
        <dbReference type="EMBL" id="AFG64667.1"/>
    </source>
</evidence>
<dbReference type="AlphaFoldDB" id="H9WRN6"/>